<dbReference type="PANTHER" id="PTHR18916">
    <property type="entry name" value="DYNACTIN 1-RELATED MICROTUBULE-BINDING"/>
    <property type="match status" value="1"/>
</dbReference>
<dbReference type="Gene3D" id="2.30.30.190">
    <property type="entry name" value="CAP Gly-rich-like domain"/>
    <property type="match status" value="1"/>
</dbReference>
<keyword evidence="7" id="KW-1185">Reference proteome</keyword>
<dbReference type="Pfam" id="PF01302">
    <property type="entry name" value="CAP_GLY"/>
    <property type="match status" value="1"/>
</dbReference>
<evidence type="ECO:0000256" key="3">
    <source>
        <dbReference type="ARBA" id="ARBA00023186"/>
    </source>
</evidence>
<dbReference type="GO" id="GO:0005634">
    <property type="term" value="C:nucleus"/>
    <property type="evidence" value="ECO:0007669"/>
    <property type="project" value="TreeGrafter"/>
</dbReference>
<keyword evidence="3" id="KW-0143">Chaperone</keyword>
<dbReference type="Pfam" id="PF14560">
    <property type="entry name" value="Ubiquitin_2"/>
    <property type="match status" value="1"/>
</dbReference>
<accession>S9PT26</accession>
<comment type="subcellular location">
    <subcellularLocation>
        <location evidence="1">Cytoplasm</location>
    </subcellularLocation>
</comment>
<dbReference type="Gene3D" id="3.10.20.90">
    <property type="entry name" value="Phosphatidylinositol 3-kinase Catalytic Subunit, Chain A, domain 1"/>
    <property type="match status" value="1"/>
</dbReference>
<gene>
    <name evidence="6" type="ORF">SOCG_04318</name>
</gene>
<dbReference type="Proteomes" id="UP000016088">
    <property type="component" value="Unassembled WGS sequence"/>
</dbReference>
<evidence type="ECO:0000256" key="2">
    <source>
        <dbReference type="ARBA" id="ARBA00022490"/>
    </source>
</evidence>
<dbReference type="GeneID" id="25033282"/>
<dbReference type="GO" id="GO:0035371">
    <property type="term" value="C:microtubule plus-end"/>
    <property type="evidence" value="ECO:0007669"/>
    <property type="project" value="TreeGrafter"/>
</dbReference>
<dbReference type="GO" id="GO:0005938">
    <property type="term" value="C:cell cortex"/>
    <property type="evidence" value="ECO:0007669"/>
    <property type="project" value="TreeGrafter"/>
</dbReference>
<evidence type="ECO:0000313" key="6">
    <source>
        <dbReference type="EMBL" id="EPX70638.1"/>
    </source>
</evidence>
<dbReference type="PANTHER" id="PTHR18916:SF85">
    <property type="entry name" value="TUBULIN-FOLDING COFACTOR B"/>
    <property type="match status" value="1"/>
</dbReference>
<evidence type="ECO:0000256" key="4">
    <source>
        <dbReference type="ARBA" id="ARBA00025779"/>
    </source>
</evidence>
<dbReference type="SMART" id="SM01052">
    <property type="entry name" value="CAP_GLY"/>
    <property type="match status" value="1"/>
</dbReference>
<evidence type="ECO:0000259" key="5">
    <source>
        <dbReference type="PROSITE" id="PS50245"/>
    </source>
</evidence>
<dbReference type="GO" id="GO:0031122">
    <property type="term" value="P:cytoplasmic microtubule organization"/>
    <property type="evidence" value="ECO:0007669"/>
    <property type="project" value="EnsemblFungi"/>
</dbReference>
<feature type="domain" description="CAP-Gly" evidence="5">
    <location>
        <begin position="174"/>
        <end position="216"/>
    </location>
</feature>
<protein>
    <submittedName>
        <fullName evidence="6">Tubulin specific chaperone cofactor B</fullName>
    </submittedName>
</protein>
<dbReference type="PROSITE" id="PS00845">
    <property type="entry name" value="CAP_GLY_1"/>
    <property type="match status" value="1"/>
</dbReference>
<sequence>MNDIYVNVRSSGIRSDRKINLHWTLSQLKTKLVPIIGIPEIYQKIKYEPASSTSQSHTFTSEEENDILSHHDIEELSTFIIEDTRPPHLRPNYEDLSEVEKYEMSQEEYERRDDSVLAWKKRNHLGRFNPAYAESVSSKQESLEREIKDLQVNMNSRCCASGERYGTIRYIGYVPEISKNSLWIGVEFDEPVGKNDGSIQGKRYFTTRNKHGSFLKPTDVEVGDFPEEDILADL</sequence>
<proteinExistence type="inferred from homology"/>
<dbReference type="eggNOG" id="KOG3206">
    <property type="taxonomic scope" value="Eukaryota"/>
</dbReference>
<dbReference type="SUPFAM" id="SSF74924">
    <property type="entry name" value="Cap-Gly domain"/>
    <property type="match status" value="1"/>
</dbReference>
<keyword evidence="2" id="KW-0963">Cytoplasm</keyword>
<dbReference type="SUPFAM" id="SSF54236">
    <property type="entry name" value="Ubiquitin-like"/>
    <property type="match status" value="1"/>
</dbReference>
<dbReference type="OrthoDB" id="5295208at2759"/>
<reference evidence="6 7" key="1">
    <citation type="journal article" date="2011" name="Science">
        <title>Comparative functional genomics of the fission yeasts.</title>
        <authorList>
            <person name="Rhind N."/>
            <person name="Chen Z."/>
            <person name="Yassour M."/>
            <person name="Thompson D.A."/>
            <person name="Haas B.J."/>
            <person name="Habib N."/>
            <person name="Wapinski I."/>
            <person name="Roy S."/>
            <person name="Lin M.F."/>
            <person name="Heiman D.I."/>
            <person name="Young S.K."/>
            <person name="Furuya K."/>
            <person name="Guo Y."/>
            <person name="Pidoux A."/>
            <person name="Chen H.M."/>
            <person name="Robbertse B."/>
            <person name="Goldberg J.M."/>
            <person name="Aoki K."/>
            <person name="Bayne E.H."/>
            <person name="Berlin A.M."/>
            <person name="Desjardins C.A."/>
            <person name="Dobbs E."/>
            <person name="Dukaj L."/>
            <person name="Fan L."/>
            <person name="FitzGerald M.G."/>
            <person name="French C."/>
            <person name="Gujja S."/>
            <person name="Hansen K."/>
            <person name="Keifenheim D."/>
            <person name="Levin J.Z."/>
            <person name="Mosher R.A."/>
            <person name="Mueller C.A."/>
            <person name="Pfiffner J."/>
            <person name="Priest M."/>
            <person name="Russ C."/>
            <person name="Smialowska A."/>
            <person name="Swoboda P."/>
            <person name="Sykes S.M."/>
            <person name="Vaughn M."/>
            <person name="Vengrova S."/>
            <person name="Yoder R."/>
            <person name="Zeng Q."/>
            <person name="Allshire R."/>
            <person name="Baulcombe D."/>
            <person name="Birren B.W."/>
            <person name="Brown W."/>
            <person name="Ekwall K."/>
            <person name="Kellis M."/>
            <person name="Leatherwood J."/>
            <person name="Levin H."/>
            <person name="Margalit H."/>
            <person name="Martienssen R."/>
            <person name="Nieduszynski C.A."/>
            <person name="Spatafora J.W."/>
            <person name="Friedman N."/>
            <person name="Dalgaard J.Z."/>
            <person name="Baumann P."/>
            <person name="Niki H."/>
            <person name="Regev A."/>
            <person name="Nusbaum C."/>
        </authorList>
    </citation>
    <scope>NUCLEOTIDE SEQUENCE [LARGE SCALE GENOMIC DNA]</scope>
    <source>
        <strain evidence="7">yFS286</strain>
    </source>
</reference>
<dbReference type="InterPro" id="IPR029071">
    <property type="entry name" value="Ubiquitin-like_domsf"/>
</dbReference>
<dbReference type="GO" id="GO:0051010">
    <property type="term" value="F:microtubule plus-end binding"/>
    <property type="evidence" value="ECO:0007669"/>
    <property type="project" value="TreeGrafter"/>
</dbReference>
<dbReference type="VEuPathDB" id="FungiDB:SOCG_04318"/>
<dbReference type="AlphaFoldDB" id="S9PT26"/>
<evidence type="ECO:0000313" key="7">
    <source>
        <dbReference type="Proteomes" id="UP000016088"/>
    </source>
</evidence>
<dbReference type="InterPro" id="IPR036859">
    <property type="entry name" value="CAP-Gly_dom_sf"/>
</dbReference>
<organism evidence="6 7">
    <name type="scientific">Schizosaccharomyces octosporus (strain yFS286)</name>
    <name type="common">Fission yeast</name>
    <name type="synonym">Octosporomyces octosporus</name>
    <dbReference type="NCBI Taxonomy" id="483514"/>
    <lineage>
        <taxon>Eukaryota</taxon>
        <taxon>Fungi</taxon>
        <taxon>Dikarya</taxon>
        <taxon>Ascomycota</taxon>
        <taxon>Taphrinomycotina</taxon>
        <taxon>Schizosaccharomycetes</taxon>
        <taxon>Schizosaccharomycetales</taxon>
        <taxon>Schizosaccharomycetaceae</taxon>
        <taxon>Schizosaccharomyces</taxon>
    </lineage>
</organism>
<dbReference type="PROSITE" id="PS50245">
    <property type="entry name" value="CAP_GLY_2"/>
    <property type="match status" value="1"/>
</dbReference>
<dbReference type="InterPro" id="IPR000938">
    <property type="entry name" value="CAP-Gly_domain"/>
</dbReference>
<dbReference type="InterPro" id="IPR000626">
    <property type="entry name" value="Ubiquitin-like_dom"/>
</dbReference>
<dbReference type="EMBL" id="KE503208">
    <property type="protein sequence ID" value="EPX70638.1"/>
    <property type="molecule type" value="Genomic_DNA"/>
</dbReference>
<name>S9PT26_SCHOY</name>
<comment type="similarity">
    <text evidence="4">Belongs to the TBCB family.</text>
</comment>
<dbReference type="RefSeq" id="XP_013020614.1">
    <property type="nucleotide sequence ID" value="XM_013165160.1"/>
</dbReference>
<dbReference type="OMA" id="DQYEQRT"/>
<evidence type="ECO:0000256" key="1">
    <source>
        <dbReference type="ARBA" id="ARBA00004496"/>
    </source>
</evidence>
<dbReference type="HOGENOM" id="CLU_067577_2_0_1"/>